<gene>
    <name evidence="1" type="ORF">SDC9_77664</name>
</gene>
<sequence length="53" mass="6313">MEFSEIAKLTVKKDSDYNSMAVCDIVSRLKQEEPKSKEYYKRIKKRKKEKGNN</sequence>
<reference evidence="1" key="1">
    <citation type="submission" date="2019-08" db="EMBL/GenBank/DDBJ databases">
        <authorList>
            <person name="Kucharzyk K."/>
            <person name="Murdoch R.W."/>
            <person name="Higgins S."/>
            <person name="Loffler F."/>
        </authorList>
    </citation>
    <scope>NUCLEOTIDE SEQUENCE</scope>
</reference>
<dbReference type="AlphaFoldDB" id="A0A644YTA5"/>
<accession>A0A644YTA5</accession>
<proteinExistence type="predicted"/>
<comment type="caution">
    <text evidence="1">The sequence shown here is derived from an EMBL/GenBank/DDBJ whole genome shotgun (WGS) entry which is preliminary data.</text>
</comment>
<dbReference type="EMBL" id="VSSQ01005983">
    <property type="protein sequence ID" value="MPM31111.1"/>
    <property type="molecule type" value="Genomic_DNA"/>
</dbReference>
<name>A0A644YTA5_9ZZZZ</name>
<protein>
    <submittedName>
        <fullName evidence="1">Uncharacterized protein</fullName>
    </submittedName>
</protein>
<organism evidence="1">
    <name type="scientific">bioreactor metagenome</name>
    <dbReference type="NCBI Taxonomy" id="1076179"/>
    <lineage>
        <taxon>unclassified sequences</taxon>
        <taxon>metagenomes</taxon>
        <taxon>ecological metagenomes</taxon>
    </lineage>
</organism>
<evidence type="ECO:0000313" key="1">
    <source>
        <dbReference type="EMBL" id="MPM31111.1"/>
    </source>
</evidence>